<protein>
    <submittedName>
        <fullName evidence="3">Serine-tRNA ligase</fullName>
    </submittedName>
</protein>
<evidence type="ECO:0000256" key="1">
    <source>
        <dbReference type="SAM" id="MobiDB-lite"/>
    </source>
</evidence>
<keyword evidence="4" id="KW-1185">Reference proteome</keyword>
<dbReference type="Pfam" id="PF08158">
    <property type="entry name" value="SDA1_HEAT"/>
    <property type="match status" value="1"/>
</dbReference>
<feature type="region of interest" description="Disordered" evidence="1">
    <location>
        <begin position="135"/>
        <end position="158"/>
    </location>
</feature>
<dbReference type="OrthoDB" id="2196187at2759"/>
<keyword evidence="3" id="KW-0436">Ligase</keyword>
<comment type="caution">
    <text evidence="3">The sequence shown here is derived from an EMBL/GenBank/DDBJ whole genome shotgun (WGS) entry which is preliminary data.</text>
</comment>
<name>A0A200Q2G8_MACCD</name>
<dbReference type="GO" id="GO:0006434">
    <property type="term" value="P:seryl-tRNA aminoacylation"/>
    <property type="evidence" value="ECO:0007669"/>
    <property type="project" value="InterPro"/>
</dbReference>
<feature type="domain" description="SDA1 N-terminal" evidence="2">
    <location>
        <begin position="1"/>
        <end position="32"/>
    </location>
</feature>
<evidence type="ECO:0000259" key="2">
    <source>
        <dbReference type="Pfam" id="PF08158"/>
    </source>
</evidence>
<feature type="compositionally biased region" description="Basic and acidic residues" evidence="1">
    <location>
        <begin position="145"/>
        <end position="157"/>
    </location>
</feature>
<organism evidence="3 4">
    <name type="scientific">Macleaya cordata</name>
    <name type="common">Five-seeded plume-poppy</name>
    <name type="synonym">Bocconia cordata</name>
    <dbReference type="NCBI Taxonomy" id="56857"/>
    <lineage>
        <taxon>Eukaryota</taxon>
        <taxon>Viridiplantae</taxon>
        <taxon>Streptophyta</taxon>
        <taxon>Embryophyta</taxon>
        <taxon>Tracheophyta</taxon>
        <taxon>Spermatophyta</taxon>
        <taxon>Magnoliopsida</taxon>
        <taxon>Ranunculales</taxon>
        <taxon>Papaveraceae</taxon>
        <taxon>Papaveroideae</taxon>
        <taxon>Macleaya</taxon>
    </lineage>
</organism>
<evidence type="ECO:0000313" key="3">
    <source>
        <dbReference type="EMBL" id="OVA04658.1"/>
    </source>
</evidence>
<dbReference type="InterPro" id="IPR002317">
    <property type="entry name" value="Ser-tRNA-ligase_type_1"/>
</dbReference>
<dbReference type="InParanoid" id="A0A200Q2G8"/>
<dbReference type="InterPro" id="IPR045864">
    <property type="entry name" value="aa-tRNA-synth_II/BPL/LPL"/>
</dbReference>
<reference evidence="3 4" key="1">
    <citation type="journal article" date="2017" name="Mol. Plant">
        <title>The Genome of Medicinal Plant Macleaya cordata Provides New Insights into Benzylisoquinoline Alkaloids Metabolism.</title>
        <authorList>
            <person name="Liu X."/>
            <person name="Liu Y."/>
            <person name="Huang P."/>
            <person name="Ma Y."/>
            <person name="Qing Z."/>
            <person name="Tang Q."/>
            <person name="Cao H."/>
            <person name="Cheng P."/>
            <person name="Zheng Y."/>
            <person name="Yuan Z."/>
            <person name="Zhou Y."/>
            <person name="Liu J."/>
            <person name="Tang Z."/>
            <person name="Zhuo Y."/>
            <person name="Zhang Y."/>
            <person name="Yu L."/>
            <person name="Huang J."/>
            <person name="Yang P."/>
            <person name="Peng Q."/>
            <person name="Zhang J."/>
            <person name="Jiang W."/>
            <person name="Zhang Z."/>
            <person name="Lin K."/>
            <person name="Ro D.K."/>
            <person name="Chen X."/>
            <person name="Xiong X."/>
            <person name="Shang Y."/>
            <person name="Huang S."/>
            <person name="Zeng J."/>
        </authorList>
    </citation>
    <scope>NUCLEOTIDE SEQUENCE [LARGE SCALE GENOMIC DNA]</scope>
    <source>
        <strain evidence="4">cv. BLH2017</strain>
        <tissue evidence="3">Root</tissue>
    </source>
</reference>
<gene>
    <name evidence="3" type="ORF">BVC80_1249g4</name>
</gene>
<sequence>MVMLKVIARTVGLHRLIVLNFYPFLQKYVQDSRYGIRGDLGAPAYRKLEVWMPGLGRYGSWRLGIRFRPSSEQPSSNSKKDKANVGAGQFVHTLNATAFAVPRMIICLLRFLVNSNEISHSYVLYDSGKTSEQARWRSQPDYGAETDRENGNGDPRKQMGMYFQNGTNLLYLPNDESNIPAVLDRCSIDVPICKWIPPPNSVIKINVDGAVGSSLSACAAVARNHIGDFQGCGTSCNPCYSPLEAEKLLPSSLVFNLPLKINFGLASLKGMLSI</sequence>
<dbReference type="AlphaFoldDB" id="A0A200Q2G8"/>
<accession>A0A200Q2G8</accession>
<dbReference type="PANTHER" id="PTHR11778">
    <property type="entry name" value="SERYL-TRNA SYNTHETASE"/>
    <property type="match status" value="1"/>
</dbReference>
<proteinExistence type="predicted"/>
<dbReference type="GO" id="GO:0005524">
    <property type="term" value="F:ATP binding"/>
    <property type="evidence" value="ECO:0007669"/>
    <property type="project" value="InterPro"/>
</dbReference>
<evidence type="ECO:0000313" key="4">
    <source>
        <dbReference type="Proteomes" id="UP000195402"/>
    </source>
</evidence>
<dbReference type="GO" id="GO:0004828">
    <property type="term" value="F:serine-tRNA ligase activity"/>
    <property type="evidence" value="ECO:0007669"/>
    <property type="project" value="InterPro"/>
</dbReference>
<dbReference type="EMBL" id="MVGT01003294">
    <property type="protein sequence ID" value="OVA04658.1"/>
    <property type="molecule type" value="Genomic_DNA"/>
</dbReference>
<dbReference type="InterPro" id="IPR012977">
    <property type="entry name" value="SDA1_N"/>
</dbReference>
<dbReference type="STRING" id="56857.A0A200Q2G8"/>
<dbReference type="Proteomes" id="UP000195402">
    <property type="component" value="Unassembled WGS sequence"/>
</dbReference>
<dbReference type="Gene3D" id="3.30.930.10">
    <property type="entry name" value="Bira Bifunctional Protein, Domain 2"/>
    <property type="match status" value="1"/>
</dbReference>